<dbReference type="PANTHER" id="PTHR47966:SF51">
    <property type="entry name" value="BETA-SITE APP-CLEAVING ENZYME, ISOFORM A-RELATED"/>
    <property type="match status" value="1"/>
</dbReference>
<dbReference type="eggNOG" id="KOG1339">
    <property type="taxonomic scope" value="Eukaryota"/>
</dbReference>
<evidence type="ECO:0000313" key="4">
    <source>
        <dbReference type="EMBL" id="KDR24315.1"/>
    </source>
</evidence>
<accession>A0A067RU26</accession>
<organism evidence="4 5">
    <name type="scientific">Zootermopsis nevadensis</name>
    <name type="common">Dampwood termite</name>
    <dbReference type="NCBI Taxonomy" id="136037"/>
    <lineage>
        <taxon>Eukaryota</taxon>
        <taxon>Metazoa</taxon>
        <taxon>Ecdysozoa</taxon>
        <taxon>Arthropoda</taxon>
        <taxon>Hexapoda</taxon>
        <taxon>Insecta</taxon>
        <taxon>Pterygota</taxon>
        <taxon>Neoptera</taxon>
        <taxon>Polyneoptera</taxon>
        <taxon>Dictyoptera</taxon>
        <taxon>Blattodea</taxon>
        <taxon>Blattoidea</taxon>
        <taxon>Termitoidae</taxon>
        <taxon>Termopsidae</taxon>
        <taxon>Zootermopsis</taxon>
    </lineage>
</organism>
<keyword evidence="5" id="KW-1185">Reference proteome</keyword>
<dbReference type="Proteomes" id="UP000027135">
    <property type="component" value="Unassembled WGS sequence"/>
</dbReference>
<dbReference type="InterPro" id="IPR001461">
    <property type="entry name" value="Aspartic_peptidase_A1"/>
</dbReference>
<dbReference type="Pfam" id="PF00026">
    <property type="entry name" value="Asp"/>
    <property type="match status" value="1"/>
</dbReference>
<feature type="domain" description="Peptidase A1" evidence="3">
    <location>
        <begin position="1"/>
        <end position="154"/>
    </location>
</feature>
<dbReference type="GO" id="GO:0005764">
    <property type="term" value="C:lysosome"/>
    <property type="evidence" value="ECO:0007669"/>
    <property type="project" value="TreeGrafter"/>
</dbReference>
<dbReference type="GO" id="GO:0006508">
    <property type="term" value="P:proteolysis"/>
    <property type="evidence" value="ECO:0007669"/>
    <property type="project" value="InterPro"/>
</dbReference>
<dbReference type="InterPro" id="IPR021109">
    <property type="entry name" value="Peptidase_aspartic_dom_sf"/>
</dbReference>
<dbReference type="Gene3D" id="2.40.70.10">
    <property type="entry name" value="Acid Proteases"/>
    <property type="match status" value="1"/>
</dbReference>
<evidence type="ECO:0000313" key="5">
    <source>
        <dbReference type="Proteomes" id="UP000027135"/>
    </source>
</evidence>
<dbReference type="AlphaFoldDB" id="A0A067RU26"/>
<dbReference type="PRINTS" id="PR00792">
    <property type="entry name" value="PEPSIN"/>
</dbReference>
<evidence type="ECO:0000256" key="1">
    <source>
        <dbReference type="ARBA" id="ARBA00007447"/>
    </source>
</evidence>
<keyword evidence="2" id="KW-1015">Disulfide bond</keyword>
<gene>
    <name evidence="4" type="ORF">L798_08273</name>
</gene>
<reference evidence="4 5" key="1">
    <citation type="journal article" date="2014" name="Nat. Commun.">
        <title>Molecular traces of alternative social organization in a termite genome.</title>
        <authorList>
            <person name="Terrapon N."/>
            <person name="Li C."/>
            <person name="Robertson H.M."/>
            <person name="Ji L."/>
            <person name="Meng X."/>
            <person name="Booth W."/>
            <person name="Chen Z."/>
            <person name="Childers C.P."/>
            <person name="Glastad K.M."/>
            <person name="Gokhale K."/>
            <person name="Gowin J."/>
            <person name="Gronenberg W."/>
            <person name="Hermansen R.A."/>
            <person name="Hu H."/>
            <person name="Hunt B.G."/>
            <person name="Huylmans A.K."/>
            <person name="Khalil S.M."/>
            <person name="Mitchell R.D."/>
            <person name="Munoz-Torres M.C."/>
            <person name="Mustard J.A."/>
            <person name="Pan H."/>
            <person name="Reese J.T."/>
            <person name="Scharf M.E."/>
            <person name="Sun F."/>
            <person name="Vogel H."/>
            <person name="Xiao J."/>
            <person name="Yang W."/>
            <person name="Yang Z."/>
            <person name="Yang Z."/>
            <person name="Zhou J."/>
            <person name="Zhu J."/>
            <person name="Brent C.S."/>
            <person name="Elsik C.G."/>
            <person name="Goodisman M.A."/>
            <person name="Liberles D.A."/>
            <person name="Roe R.M."/>
            <person name="Vargo E.L."/>
            <person name="Vilcinskas A."/>
            <person name="Wang J."/>
            <person name="Bornberg-Bauer E."/>
            <person name="Korb J."/>
            <person name="Zhang G."/>
            <person name="Liebig J."/>
        </authorList>
    </citation>
    <scope>NUCLEOTIDE SEQUENCE [LARGE SCALE GENOMIC DNA]</scope>
    <source>
        <tissue evidence="4">Whole organism</tissue>
    </source>
</reference>
<proteinExistence type="inferred from homology"/>
<dbReference type="SUPFAM" id="SSF50630">
    <property type="entry name" value="Acid proteases"/>
    <property type="match status" value="1"/>
</dbReference>
<dbReference type="InParanoid" id="A0A067RU26"/>
<dbReference type="GO" id="GO:0004190">
    <property type="term" value="F:aspartic-type endopeptidase activity"/>
    <property type="evidence" value="ECO:0007669"/>
    <property type="project" value="InterPro"/>
</dbReference>
<comment type="similarity">
    <text evidence="1">Belongs to the peptidase A1 family.</text>
</comment>
<dbReference type="PANTHER" id="PTHR47966">
    <property type="entry name" value="BETA-SITE APP-CLEAVING ENZYME, ISOFORM A-RELATED"/>
    <property type="match status" value="1"/>
</dbReference>
<sequence length="157" mass="17453">MILGGSDPKLYIGNLKYVNIIAKDVLMVGVDSFAVDGVEISGTDKYDAVVDTGSTAIYVPRPLYYQLPKQLTANGQRQQLPCDQLHGLPNLNFRLGGHDFSLERDFYVSRDESGFCQILVFPTTDDEDPFVLGAVFLRKYYSEFNMNDMTIGLAPAV</sequence>
<dbReference type="OMA" id="ISHYTIK"/>
<name>A0A067RU26_ZOONE</name>
<evidence type="ECO:0000259" key="3">
    <source>
        <dbReference type="PROSITE" id="PS51767"/>
    </source>
</evidence>
<protein>
    <submittedName>
        <fullName evidence="4">Renin-1</fullName>
    </submittedName>
</protein>
<feature type="disulfide bond" evidence="2">
    <location>
        <begin position="82"/>
        <end position="116"/>
    </location>
</feature>
<dbReference type="STRING" id="136037.A0A067RU26"/>
<dbReference type="EMBL" id="KK852418">
    <property type="protein sequence ID" value="KDR24315.1"/>
    <property type="molecule type" value="Genomic_DNA"/>
</dbReference>
<evidence type="ECO:0000256" key="2">
    <source>
        <dbReference type="PIRSR" id="PIRSR601461-2"/>
    </source>
</evidence>
<dbReference type="PROSITE" id="PS51767">
    <property type="entry name" value="PEPTIDASE_A1"/>
    <property type="match status" value="1"/>
</dbReference>
<dbReference type="InterPro" id="IPR033121">
    <property type="entry name" value="PEPTIDASE_A1"/>
</dbReference>